<dbReference type="SUPFAM" id="SSF51735">
    <property type="entry name" value="NAD(P)-binding Rossmann-fold domains"/>
    <property type="match status" value="1"/>
</dbReference>
<dbReference type="PANTHER" id="PTHR15020:SF50">
    <property type="entry name" value="UPF0659 PROTEIN YMR090W"/>
    <property type="match status" value="1"/>
</dbReference>
<comment type="similarity">
    <text evidence="1">Belongs to the avfA family.</text>
</comment>
<feature type="domain" description="NAD(P)-binding" evidence="2">
    <location>
        <begin position="9"/>
        <end position="222"/>
    </location>
</feature>
<organism evidence="3 4">
    <name type="scientific">Apodospora peruviana</name>
    <dbReference type="NCBI Taxonomy" id="516989"/>
    <lineage>
        <taxon>Eukaryota</taxon>
        <taxon>Fungi</taxon>
        <taxon>Dikarya</taxon>
        <taxon>Ascomycota</taxon>
        <taxon>Pezizomycotina</taxon>
        <taxon>Sordariomycetes</taxon>
        <taxon>Sordariomycetidae</taxon>
        <taxon>Sordariales</taxon>
        <taxon>Lasiosphaeriaceae</taxon>
        <taxon>Apodospora</taxon>
    </lineage>
</organism>
<protein>
    <recommendedName>
        <fullName evidence="2">NAD(P)-binding domain-containing protein</fullName>
    </recommendedName>
</protein>
<evidence type="ECO:0000313" key="4">
    <source>
        <dbReference type="Proteomes" id="UP001283341"/>
    </source>
</evidence>
<dbReference type="AlphaFoldDB" id="A0AAE0HUB4"/>
<reference evidence="3" key="2">
    <citation type="submission" date="2023-06" db="EMBL/GenBank/DDBJ databases">
        <authorList>
            <consortium name="Lawrence Berkeley National Laboratory"/>
            <person name="Haridas S."/>
            <person name="Hensen N."/>
            <person name="Bonometti L."/>
            <person name="Westerberg I."/>
            <person name="Brannstrom I.O."/>
            <person name="Guillou S."/>
            <person name="Cros-Aarteil S."/>
            <person name="Calhoun S."/>
            <person name="Kuo A."/>
            <person name="Mondo S."/>
            <person name="Pangilinan J."/>
            <person name="Riley R."/>
            <person name="Labutti K."/>
            <person name="Andreopoulos B."/>
            <person name="Lipzen A."/>
            <person name="Chen C."/>
            <person name="Yanf M."/>
            <person name="Daum C."/>
            <person name="Ng V."/>
            <person name="Clum A."/>
            <person name="Steindorff A."/>
            <person name="Ohm R."/>
            <person name="Martin F."/>
            <person name="Silar P."/>
            <person name="Natvig D."/>
            <person name="Lalanne C."/>
            <person name="Gautier V."/>
            <person name="Ament-Velasquez S.L."/>
            <person name="Kruys A."/>
            <person name="Hutchinson M.I."/>
            <person name="Powell A.J."/>
            <person name="Barry K."/>
            <person name="Miller A.N."/>
            <person name="Grigoriev I.V."/>
            <person name="Debuchy R."/>
            <person name="Gladieux P."/>
            <person name="Thoren M.H."/>
            <person name="Johannesson H."/>
        </authorList>
    </citation>
    <scope>NUCLEOTIDE SEQUENCE</scope>
    <source>
        <strain evidence="3">CBS 118394</strain>
    </source>
</reference>
<dbReference type="Gene3D" id="3.40.50.720">
    <property type="entry name" value="NAD(P)-binding Rossmann-like Domain"/>
    <property type="match status" value="1"/>
</dbReference>
<dbReference type="EMBL" id="JAUEDM010000008">
    <property type="protein sequence ID" value="KAK3313050.1"/>
    <property type="molecule type" value="Genomic_DNA"/>
</dbReference>
<dbReference type="Proteomes" id="UP001283341">
    <property type="component" value="Unassembled WGS sequence"/>
</dbReference>
<proteinExistence type="inferred from homology"/>
<dbReference type="PANTHER" id="PTHR15020">
    <property type="entry name" value="FLAVIN REDUCTASE-RELATED"/>
    <property type="match status" value="1"/>
</dbReference>
<reference evidence="3" key="1">
    <citation type="journal article" date="2023" name="Mol. Phylogenet. Evol.">
        <title>Genome-scale phylogeny and comparative genomics of the fungal order Sordariales.</title>
        <authorList>
            <person name="Hensen N."/>
            <person name="Bonometti L."/>
            <person name="Westerberg I."/>
            <person name="Brannstrom I.O."/>
            <person name="Guillou S."/>
            <person name="Cros-Aarteil S."/>
            <person name="Calhoun S."/>
            <person name="Haridas S."/>
            <person name="Kuo A."/>
            <person name="Mondo S."/>
            <person name="Pangilinan J."/>
            <person name="Riley R."/>
            <person name="LaButti K."/>
            <person name="Andreopoulos B."/>
            <person name="Lipzen A."/>
            <person name="Chen C."/>
            <person name="Yan M."/>
            <person name="Daum C."/>
            <person name="Ng V."/>
            <person name="Clum A."/>
            <person name="Steindorff A."/>
            <person name="Ohm R.A."/>
            <person name="Martin F."/>
            <person name="Silar P."/>
            <person name="Natvig D.O."/>
            <person name="Lalanne C."/>
            <person name="Gautier V."/>
            <person name="Ament-Velasquez S.L."/>
            <person name="Kruys A."/>
            <person name="Hutchinson M.I."/>
            <person name="Powell A.J."/>
            <person name="Barry K."/>
            <person name="Miller A.N."/>
            <person name="Grigoriev I.V."/>
            <person name="Debuchy R."/>
            <person name="Gladieux P."/>
            <person name="Hiltunen Thoren M."/>
            <person name="Johannesson H."/>
        </authorList>
    </citation>
    <scope>NUCLEOTIDE SEQUENCE</scope>
    <source>
        <strain evidence="3">CBS 118394</strain>
    </source>
</reference>
<keyword evidence="4" id="KW-1185">Reference proteome</keyword>
<gene>
    <name evidence="3" type="ORF">B0H66DRAFT_569428</name>
</gene>
<evidence type="ECO:0000256" key="1">
    <source>
        <dbReference type="ARBA" id="ARBA00038376"/>
    </source>
</evidence>
<dbReference type="InterPro" id="IPR036291">
    <property type="entry name" value="NAD(P)-bd_dom_sf"/>
</dbReference>
<dbReference type="InterPro" id="IPR016040">
    <property type="entry name" value="NAD(P)-bd_dom"/>
</dbReference>
<comment type="caution">
    <text evidence="3">The sequence shown here is derived from an EMBL/GenBank/DDBJ whole genome shotgun (WGS) entry which is preliminary data.</text>
</comment>
<dbReference type="Pfam" id="PF13460">
    <property type="entry name" value="NAD_binding_10"/>
    <property type="match status" value="1"/>
</dbReference>
<accession>A0AAE0HUB4</accession>
<sequence>MAHHVLLLGGHGKIAQHLTPLLLRRSWQVTSIIRNPDQVSAVEKLSADSGGGGGKLTVLVRSLEDIKSEAQAQLLIDEVKPDYVVWSAGAGGKGGLERTYAIDRDAATHFIHAAAADPSVTRFLMVSYLGSRHSKPAWWSEETWQAAVKVNKQVLPTYFQAKVAADYTLYEVAKKRESFAGICLRPGTLSDEPAGPVELGKTKLSTGKVSRESVARVADLLLANKDVKSAWVDMLDGDEKIADAVERVVKEGVDASEGEKIGV</sequence>
<evidence type="ECO:0000313" key="3">
    <source>
        <dbReference type="EMBL" id="KAK3313050.1"/>
    </source>
</evidence>
<name>A0AAE0HUB4_9PEZI</name>
<evidence type="ECO:0000259" key="2">
    <source>
        <dbReference type="Pfam" id="PF13460"/>
    </source>
</evidence>